<dbReference type="AlphaFoldDB" id="A0A317WBM2"/>
<keyword evidence="5" id="KW-1185">Reference proteome</keyword>
<evidence type="ECO:0000313" key="4">
    <source>
        <dbReference type="EMBL" id="PWY83743.1"/>
    </source>
</evidence>
<feature type="non-terminal residue" evidence="4">
    <location>
        <position position="145"/>
    </location>
</feature>
<feature type="non-terminal residue" evidence="4">
    <location>
        <position position="1"/>
    </location>
</feature>
<proteinExistence type="predicted"/>
<dbReference type="GeneID" id="37109597"/>
<dbReference type="GO" id="GO:0005525">
    <property type="term" value="F:GTP binding"/>
    <property type="evidence" value="ECO:0007669"/>
    <property type="project" value="UniProtKB-KW"/>
</dbReference>
<feature type="domain" description="Tr-type G" evidence="3">
    <location>
        <begin position="5"/>
        <end position="142"/>
    </location>
</feature>
<evidence type="ECO:0000313" key="5">
    <source>
        <dbReference type="Proteomes" id="UP000246702"/>
    </source>
</evidence>
<dbReference type="InterPro" id="IPR027417">
    <property type="entry name" value="P-loop_NTPase"/>
</dbReference>
<dbReference type="Proteomes" id="UP000246702">
    <property type="component" value="Unassembled WGS sequence"/>
</dbReference>
<dbReference type="EMBL" id="MSFK01000018">
    <property type="protein sequence ID" value="PWY83743.1"/>
    <property type="molecule type" value="Genomic_DNA"/>
</dbReference>
<dbReference type="InterPro" id="IPR050100">
    <property type="entry name" value="TRAFAC_GTPase_members"/>
</dbReference>
<dbReference type="Gene3D" id="3.40.50.300">
    <property type="entry name" value="P-loop containing nucleotide triphosphate hydrolases"/>
    <property type="match status" value="1"/>
</dbReference>
<evidence type="ECO:0000256" key="1">
    <source>
        <dbReference type="ARBA" id="ARBA00022741"/>
    </source>
</evidence>
<dbReference type="RefSeq" id="XP_025466211.1">
    <property type="nucleotide sequence ID" value="XM_025607454.1"/>
</dbReference>
<dbReference type="SUPFAM" id="SSF52540">
    <property type="entry name" value="P-loop containing nucleoside triphosphate hydrolases"/>
    <property type="match status" value="1"/>
</dbReference>
<reference evidence="4 5" key="1">
    <citation type="submission" date="2016-12" db="EMBL/GenBank/DDBJ databases">
        <title>The genomes of Aspergillus section Nigri reveals drivers in fungal speciation.</title>
        <authorList>
            <consortium name="DOE Joint Genome Institute"/>
            <person name="Vesth T.C."/>
            <person name="Nybo J."/>
            <person name="Theobald S."/>
            <person name="Brandl J."/>
            <person name="Frisvad J.C."/>
            <person name="Nielsen K.F."/>
            <person name="Lyhne E.K."/>
            <person name="Kogle M.E."/>
            <person name="Kuo A."/>
            <person name="Riley R."/>
            <person name="Clum A."/>
            <person name="Nolan M."/>
            <person name="Lipzen A."/>
            <person name="Salamov A."/>
            <person name="Henrissat B."/>
            <person name="Wiebenga A."/>
            <person name="De Vries R.P."/>
            <person name="Grigoriev I.V."/>
            <person name="Mortensen U.H."/>
            <person name="Andersen M.R."/>
            <person name="Baker S.E."/>
        </authorList>
    </citation>
    <scope>NUCLEOTIDE SEQUENCE [LARGE SCALE GENOMIC DNA]</scope>
    <source>
        <strain evidence="4 5">CBS 115572</strain>
    </source>
</reference>
<sequence length="145" mass="15807">ETPDVETFQGSILNGSIRPDSAILCVSAGTGEGINENADQTAQYISVARELGIPELAVVITKMDMVRWSVERANELMAGARNIVRHTEPTHYDPRSVACLPVSGETGDNLFEESPNMSWWGGWSRRCPDGSDIRGKALLDVIDAF</sequence>
<evidence type="ECO:0000256" key="2">
    <source>
        <dbReference type="ARBA" id="ARBA00023134"/>
    </source>
</evidence>
<dbReference type="InterPro" id="IPR000795">
    <property type="entry name" value="T_Tr_GTP-bd_dom"/>
</dbReference>
<dbReference type="Pfam" id="PF00009">
    <property type="entry name" value="GTP_EFTU"/>
    <property type="match status" value="1"/>
</dbReference>
<gene>
    <name evidence="4" type="ORF">BO94DRAFT_427450</name>
</gene>
<evidence type="ECO:0000259" key="3">
    <source>
        <dbReference type="Pfam" id="PF00009"/>
    </source>
</evidence>
<organism evidence="4 5">
    <name type="scientific">Aspergillus sclerotioniger CBS 115572</name>
    <dbReference type="NCBI Taxonomy" id="1450535"/>
    <lineage>
        <taxon>Eukaryota</taxon>
        <taxon>Fungi</taxon>
        <taxon>Dikarya</taxon>
        <taxon>Ascomycota</taxon>
        <taxon>Pezizomycotina</taxon>
        <taxon>Eurotiomycetes</taxon>
        <taxon>Eurotiomycetidae</taxon>
        <taxon>Eurotiales</taxon>
        <taxon>Aspergillaceae</taxon>
        <taxon>Aspergillus</taxon>
        <taxon>Aspergillus subgen. Circumdati</taxon>
    </lineage>
</organism>
<name>A0A317WBM2_9EURO</name>
<keyword evidence="2" id="KW-0342">GTP-binding</keyword>
<accession>A0A317WBM2</accession>
<protein>
    <recommendedName>
        <fullName evidence="3">Tr-type G domain-containing protein</fullName>
    </recommendedName>
</protein>
<dbReference type="OrthoDB" id="342024at2759"/>
<dbReference type="PANTHER" id="PTHR23115">
    <property type="entry name" value="TRANSLATION FACTOR"/>
    <property type="match status" value="1"/>
</dbReference>
<comment type="caution">
    <text evidence="4">The sequence shown here is derived from an EMBL/GenBank/DDBJ whole genome shotgun (WGS) entry which is preliminary data.</text>
</comment>
<keyword evidence="1" id="KW-0547">Nucleotide-binding</keyword>
<dbReference type="STRING" id="1450535.A0A317WBM2"/>
<dbReference type="GO" id="GO:0003924">
    <property type="term" value="F:GTPase activity"/>
    <property type="evidence" value="ECO:0007669"/>
    <property type="project" value="InterPro"/>
</dbReference>